<evidence type="ECO:0000256" key="1">
    <source>
        <dbReference type="ARBA" id="ARBA00023125"/>
    </source>
</evidence>
<dbReference type="AlphaFoldDB" id="A0A5B8IF96"/>
<dbReference type="InterPro" id="IPR050807">
    <property type="entry name" value="TransReg_Diox_bact_type"/>
</dbReference>
<protein>
    <submittedName>
        <fullName evidence="3">Helix-turn-helix transcriptional regulator</fullName>
    </submittedName>
</protein>
<dbReference type="InterPro" id="IPR010982">
    <property type="entry name" value="Lambda_DNA-bd_dom_sf"/>
</dbReference>
<dbReference type="CDD" id="cd00093">
    <property type="entry name" value="HTH_XRE"/>
    <property type="match status" value="1"/>
</dbReference>
<feature type="domain" description="HTH cro/C1-type" evidence="2">
    <location>
        <begin position="24"/>
        <end position="76"/>
    </location>
</feature>
<dbReference type="GO" id="GO:0003700">
    <property type="term" value="F:DNA-binding transcription factor activity"/>
    <property type="evidence" value="ECO:0007669"/>
    <property type="project" value="TreeGrafter"/>
</dbReference>
<dbReference type="Pfam" id="PF01381">
    <property type="entry name" value="HTH_3"/>
    <property type="match status" value="1"/>
</dbReference>
<organism evidence="3 4">
    <name type="scientific">Streptomyces qinzhouensis</name>
    <dbReference type="NCBI Taxonomy" id="2599401"/>
    <lineage>
        <taxon>Bacteria</taxon>
        <taxon>Bacillati</taxon>
        <taxon>Actinomycetota</taxon>
        <taxon>Actinomycetes</taxon>
        <taxon>Kitasatosporales</taxon>
        <taxon>Streptomycetaceae</taxon>
        <taxon>Streptomyces</taxon>
    </lineage>
</organism>
<dbReference type="OrthoDB" id="3197212at2"/>
<keyword evidence="1" id="KW-0238">DNA-binding</keyword>
<dbReference type="GO" id="GO:0003677">
    <property type="term" value="F:DNA binding"/>
    <property type="evidence" value="ECO:0007669"/>
    <property type="project" value="UniProtKB-KW"/>
</dbReference>
<reference evidence="3 4" key="1">
    <citation type="submission" date="2019-07" db="EMBL/GenBank/DDBJ databases">
        <authorList>
            <person name="Zhu P."/>
        </authorList>
    </citation>
    <scope>NUCLEOTIDE SEQUENCE [LARGE SCALE GENOMIC DNA]</scope>
    <source>
        <strain evidence="3 4">SSL-25</strain>
    </source>
</reference>
<keyword evidence="4" id="KW-1185">Reference proteome</keyword>
<dbReference type="KEGG" id="sqz:FQU76_09890"/>
<name>A0A5B8IF96_9ACTN</name>
<gene>
    <name evidence="3" type="ORF">FQU76_09890</name>
</gene>
<dbReference type="Gene3D" id="1.10.260.40">
    <property type="entry name" value="lambda repressor-like DNA-binding domains"/>
    <property type="match status" value="1"/>
</dbReference>
<accession>A0A5B8IF96</accession>
<sequence>MPRVPPPDPRLLARRRRIGRRMFAARTHANLTQQWLAEAAGMDRSDYQRIEYGIVSPRLDTLLTLADALGVPLSELVREDDDRPEVPGSGS</sequence>
<dbReference type="PANTHER" id="PTHR46797">
    <property type="entry name" value="HTH-TYPE TRANSCRIPTIONAL REGULATOR"/>
    <property type="match status" value="1"/>
</dbReference>
<dbReference type="SMART" id="SM00530">
    <property type="entry name" value="HTH_XRE"/>
    <property type="match status" value="1"/>
</dbReference>
<dbReference type="EMBL" id="CP042266">
    <property type="protein sequence ID" value="QDY76792.1"/>
    <property type="molecule type" value="Genomic_DNA"/>
</dbReference>
<dbReference type="InterPro" id="IPR001387">
    <property type="entry name" value="Cro/C1-type_HTH"/>
</dbReference>
<evidence type="ECO:0000313" key="3">
    <source>
        <dbReference type="EMBL" id="QDY76792.1"/>
    </source>
</evidence>
<dbReference type="PROSITE" id="PS50943">
    <property type="entry name" value="HTH_CROC1"/>
    <property type="match status" value="1"/>
</dbReference>
<evidence type="ECO:0000313" key="4">
    <source>
        <dbReference type="Proteomes" id="UP000320580"/>
    </source>
</evidence>
<dbReference type="GO" id="GO:0005829">
    <property type="term" value="C:cytosol"/>
    <property type="evidence" value="ECO:0007669"/>
    <property type="project" value="TreeGrafter"/>
</dbReference>
<dbReference type="SUPFAM" id="SSF47413">
    <property type="entry name" value="lambda repressor-like DNA-binding domains"/>
    <property type="match status" value="1"/>
</dbReference>
<evidence type="ECO:0000259" key="2">
    <source>
        <dbReference type="PROSITE" id="PS50943"/>
    </source>
</evidence>
<proteinExistence type="predicted"/>
<dbReference type="PANTHER" id="PTHR46797:SF1">
    <property type="entry name" value="METHYLPHOSPHONATE SYNTHASE"/>
    <property type="match status" value="1"/>
</dbReference>
<dbReference type="Proteomes" id="UP000320580">
    <property type="component" value="Chromosome"/>
</dbReference>